<keyword evidence="1" id="KW-0732">Signal</keyword>
<protein>
    <submittedName>
        <fullName evidence="2">Uncharacterized protein</fullName>
    </submittedName>
</protein>
<dbReference type="EMBL" id="BMAV01019398">
    <property type="protein sequence ID" value="GFY72366.1"/>
    <property type="molecule type" value="Genomic_DNA"/>
</dbReference>
<organism evidence="2 3">
    <name type="scientific">Trichonephila inaurata madagascariensis</name>
    <dbReference type="NCBI Taxonomy" id="2747483"/>
    <lineage>
        <taxon>Eukaryota</taxon>
        <taxon>Metazoa</taxon>
        <taxon>Ecdysozoa</taxon>
        <taxon>Arthropoda</taxon>
        <taxon>Chelicerata</taxon>
        <taxon>Arachnida</taxon>
        <taxon>Araneae</taxon>
        <taxon>Araneomorphae</taxon>
        <taxon>Entelegynae</taxon>
        <taxon>Araneoidea</taxon>
        <taxon>Nephilidae</taxon>
        <taxon>Trichonephila</taxon>
        <taxon>Trichonephila inaurata</taxon>
    </lineage>
</organism>
<accession>A0A8X7CLS5</accession>
<evidence type="ECO:0000313" key="3">
    <source>
        <dbReference type="Proteomes" id="UP000886998"/>
    </source>
</evidence>
<name>A0A8X7CLS5_9ARAC</name>
<proteinExistence type="predicted"/>
<evidence type="ECO:0000256" key="1">
    <source>
        <dbReference type="SAM" id="SignalP"/>
    </source>
</evidence>
<dbReference type="Proteomes" id="UP000886998">
    <property type="component" value="Unassembled WGS sequence"/>
</dbReference>
<keyword evidence="3" id="KW-1185">Reference proteome</keyword>
<gene>
    <name evidence="2" type="ORF">TNIN_308171</name>
</gene>
<reference evidence="2" key="1">
    <citation type="submission" date="2020-08" db="EMBL/GenBank/DDBJ databases">
        <title>Multicomponent nature underlies the extraordinary mechanical properties of spider dragline silk.</title>
        <authorList>
            <person name="Kono N."/>
            <person name="Nakamura H."/>
            <person name="Mori M."/>
            <person name="Yoshida Y."/>
            <person name="Ohtoshi R."/>
            <person name="Malay A.D."/>
            <person name="Moran D.A.P."/>
            <person name="Tomita M."/>
            <person name="Numata K."/>
            <person name="Arakawa K."/>
        </authorList>
    </citation>
    <scope>NUCLEOTIDE SEQUENCE</scope>
</reference>
<feature type="signal peptide" evidence="1">
    <location>
        <begin position="1"/>
        <end position="19"/>
    </location>
</feature>
<dbReference type="AlphaFoldDB" id="A0A8X7CLS5"/>
<comment type="caution">
    <text evidence="2">The sequence shown here is derived from an EMBL/GenBank/DDBJ whole genome shotgun (WGS) entry which is preliminary data.</text>
</comment>
<sequence length="184" mass="21291">MRFILGLVLVSLLATGLSTFRLPQNKVALETFQKSNILKTEHQQALLIDAFESQCHHINTHTTEFHLRPALGKISTKFPTSQPLVQAVRLFRSILPLCYYFVLFSSLLSICSHHINEKITLELFVWGRDVIFLIGSRHVGEIRTTKPCDEFFYRTRFGFLGLLKEFLRSEDCSIPNVPDYFREN</sequence>
<evidence type="ECO:0000313" key="2">
    <source>
        <dbReference type="EMBL" id="GFY72366.1"/>
    </source>
</evidence>
<feature type="chain" id="PRO_5036481248" evidence="1">
    <location>
        <begin position="20"/>
        <end position="184"/>
    </location>
</feature>